<dbReference type="Pfam" id="PF16220">
    <property type="entry name" value="DUF4880"/>
    <property type="match status" value="1"/>
</dbReference>
<dbReference type="eggNOG" id="COG3712">
    <property type="taxonomic scope" value="Bacteria"/>
</dbReference>
<dbReference type="GO" id="GO:0016989">
    <property type="term" value="F:sigma factor antagonist activity"/>
    <property type="evidence" value="ECO:0007669"/>
    <property type="project" value="TreeGrafter"/>
</dbReference>
<evidence type="ECO:0000313" key="4">
    <source>
        <dbReference type="Proteomes" id="UP000001036"/>
    </source>
</evidence>
<dbReference type="InterPro" id="IPR006860">
    <property type="entry name" value="FecR"/>
</dbReference>
<dbReference type="KEGG" id="cja:CJA_2296"/>
<dbReference type="STRING" id="498211.CJA_2296"/>
<keyword evidence="3" id="KW-0812">Transmembrane</keyword>
<feature type="domain" description="FecR protein" evidence="1">
    <location>
        <begin position="121"/>
        <end position="217"/>
    </location>
</feature>
<dbReference type="PANTHER" id="PTHR30273:SF2">
    <property type="entry name" value="PROTEIN FECR"/>
    <property type="match status" value="1"/>
</dbReference>
<keyword evidence="3" id="KW-0472">Membrane</keyword>
<feature type="domain" description="FecR N-terminal" evidence="2">
    <location>
        <begin position="22"/>
        <end position="63"/>
    </location>
</feature>
<dbReference type="PANTHER" id="PTHR30273">
    <property type="entry name" value="PERIPLASMIC SIGNAL SENSOR AND SIGMA FACTOR ACTIVATOR FECR-RELATED"/>
    <property type="match status" value="1"/>
</dbReference>
<gene>
    <name evidence="3" type="ordered locus">CJA_2296</name>
</gene>
<accession>B3PJT6</accession>
<organism evidence="3 4">
    <name type="scientific">Cellvibrio japonicus (strain Ueda107)</name>
    <name type="common">Pseudomonas fluorescens subsp. cellulosa</name>
    <dbReference type="NCBI Taxonomy" id="498211"/>
    <lineage>
        <taxon>Bacteria</taxon>
        <taxon>Pseudomonadati</taxon>
        <taxon>Pseudomonadota</taxon>
        <taxon>Gammaproteobacteria</taxon>
        <taxon>Cellvibrionales</taxon>
        <taxon>Cellvibrionaceae</taxon>
        <taxon>Cellvibrio</taxon>
    </lineage>
</organism>
<dbReference type="AlphaFoldDB" id="B3PJT6"/>
<dbReference type="Pfam" id="PF04773">
    <property type="entry name" value="FecR"/>
    <property type="match status" value="1"/>
</dbReference>
<protein>
    <submittedName>
        <fullName evidence="3">Transmembrane sensor</fullName>
    </submittedName>
</protein>
<evidence type="ECO:0000259" key="1">
    <source>
        <dbReference type="Pfam" id="PF04773"/>
    </source>
</evidence>
<dbReference type="InterPro" id="IPR012373">
    <property type="entry name" value="Ferrdict_sens_TM"/>
</dbReference>
<reference evidence="3 4" key="1">
    <citation type="journal article" date="2008" name="J. Bacteriol.">
        <title>Insights into plant cell wall degradation from the genome sequence of the soil bacterium Cellvibrio japonicus.</title>
        <authorList>
            <person name="Deboy R.T."/>
            <person name="Mongodin E.F."/>
            <person name="Fouts D.E."/>
            <person name="Tailford L.E."/>
            <person name="Khouri H."/>
            <person name="Emerson J.B."/>
            <person name="Mohamoud Y."/>
            <person name="Watkins K."/>
            <person name="Henrissat B."/>
            <person name="Gilbert H.J."/>
            <person name="Nelson K.E."/>
        </authorList>
    </citation>
    <scope>NUCLEOTIDE SEQUENCE [LARGE SCALE GENOMIC DNA]</scope>
    <source>
        <strain evidence="3 4">Ueda107</strain>
    </source>
</reference>
<evidence type="ECO:0000259" key="2">
    <source>
        <dbReference type="Pfam" id="PF16220"/>
    </source>
</evidence>
<dbReference type="HOGENOM" id="CLU_050192_0_0_6"/>
<keyword evidence="4" id="KW-1185">Reference proteome</keyword>
<evidence type="ECO:0000313" key="3">
    <source>
        <dbReference type="EMBL" id="ACE83225.1"/>
    </source>
</evidence>
<dbReference type="EMBL" id="CP000934">
    <property type="protein sequence ID" value="ACE83225.1"/>
    <property type="molecule type" value="Genomic_DNA"/>
</dbReference>
<proteinExistence type="predicted"/>
<dbReference type="InterPro" id="IPR032623">
    <property type="entry name" value="FecR_N"/>
</dbReference>
<dbReference type="Gene3D" id="2.60.120.1440">
    <property type="match status" value="1"/>
</dbReference>
<dbReference type="Proteomes" id="UP000001036">
    <property type="component" value="Chromosome"/>
</dbReference>
<dbReference type="PIRSF" id="PIRSF018266">
    <property type="entry name" value="FecR"/>
    <property type="match status" value="1"/>
</dbReference>
<name>B3PJT6_CELJU</name>
<sequence>MSAPDMIESANTADLSQDILHRAMEWQVTLWSGEVSPQDMRAFECWLQVSQQHQLAWHKVQQVNQQLGQVPDQLASRVLRQTAVVDHRRRQLLVGLGIIGSLGALGFGVSQSPQWQMASADYRTGRGQRRELILPDGTQLMLNTASAMDVVFSADSRRLILYRGEVQIVTGADTGAGIARPLWVETAAGVVRPIGTQFTLRQCGKDVKVDVAEGAVELLPKQGQGIRLEAGQAAQFSRQQVSSIQTAVATDSAWTRGLLIAEQQRLGDFIANLSRYHTGILRCDPAAADLIVSGVYLLKDTHSILRTLEQVLPVRVDTRLGYWTTLSLR</sequence>